<gene>
    <name evidence="2" type="ORF">NECAME_05941</name>
</gene>
<reference evidence="3" key="1">
    <citation type="journal article" date="2014" name="Nat. Genet.">
        <title>Genome of the human hookworm Necator americanus.</title>
        <authorList>
            <person name="Tang Y.T."/>
            <person name="Gao X."/>
            <person name="Rosa B.A."/>
            <person name="Abubucker S."/>
            <person name="Hallsworth-Pepin K."/>
            <person name="Martin J."/>
            <person name="Tyagi R."/>
            <person name="Heizer E."/>
            <person name="Zhang X."/>
            <person name="Bhonagiri-Palsikar V."/>
            <person name="Minx P."/>
            <person name="Warren W.C."/>
            <person name="Wang Q."/>
            <person name="Zhan B."/>
            <person name="Hotez P.J."/>
            <person name="Sternberg P.W."/>
            <person name="Dougall A."/>
            <person name="Gaze S.T."/>
            <person name="Mulvenna J."/>
            <person name="Sotillo J."/>
            <person name="Ranganathan S."/>
            <person name="Rabelo E.M."/>
            <person name="Wilson R.K."/>
            <person name="Felgner P.L."/>
            <person name="Bethony J."/>
            <person name="Hawdon J.M."/>
            <person name="Gasser R.B."/>
            <person name="Loukas A."/>
            <person name="Mitreva M."/>
        </authorList>
    </citation>
    <scope>NUCLEOTIDE SEQUENCE [LARGE SCALE GENOMIC DNA]</scope>
</reference>
<dbReference type="Proteomes" id="UP000053676">
    <property type="component" value="Unassembled WGS sequence"/>
</dbReference>
<proteinExistence type="predicted"/>
<protein>
    <submittedName>
        <fullName evidence="2">Uncharacterized protein</fullName>
    </submittedName>
</protein>
<feature type="region of interest" description="Disordered" evidence="1">
    <location>
        <begin position="43"/>
        <end position="75"/>
    </location>
</feature>
<name>W2TZR8_NECAM</name>
<evidence type="ECO:0000313" key="3">
    <source>
        <dbReference type="Proteomes" id="UP000053676"/>
    </source>
</evidence>
<evidence type="ECO:0000313" key="2">
    <source>
        <dbReference type="EMBL" id="ETN86537.1"/>
    </source>
</evidence>
<feature type="compositionally biased region" description="Basic and acidic residues" evidence="1">
    <location>
        <begin position="57"/>
        <end position="66"/>
    </location>
</feature>
<dbReference type="KEGG" id="nai:NECAME_05941"/>
<organism evidence="2 3">
    <name type="scientific">Necator americanus</name>
    <name type="common">Human hookworm</name>
    <dbReference type="NCBI Taxonomy" id="51031"/>
    <lineage>
        <taxon>Eukaryota</taxon>
        <taxon>Metazoa</taxon>
        <taxon>Ecdysozoa</taxon>
        <taxon>Nematoda</taxon>
        <taxon>Chromadorea</taxon>
        <taxon>Rhabditida</taxon>
        <taxon>Rhabditina</taxon>
        <taxon>Rhabditomorpha</taxon>
        <taxon>Strongyloidea</taxon>
        <taxon>Ancylostomatidae</taxon>
        <taxon>Bunostominae</taxon>
        <taxon>Necator</taxon>
    </lineage>
</organism>
<dbReference type="EMBL" id="KI657535">
    <property type="protein sequence ID" value="ETN86537.1"/>
    <property type="molecule type" value="Genomic_DNA"/>
</dbReference>
<sequence length="75" mass="8553">MMVAHLLINANAKINISVQLFVCGRHLGFDEKKYLKGLRLSPLITDDDDDDPAPLRVGDREETDRRPHTRTCVHN</sequence>
<accession>W2TZR8</accession>
<dbReference type="AlphaFoldDB" id="W2TZR8"/>
<keyword evidence="3" id="KW-1185">Reference proteome</keyword>
<evidence type="ECO:0000256" key="1">
    <source>
        <dbReference type="SAM" id="MobiDB-lite"/>
    </source>
</evidence>